<accession>A0A7S2WNZ8</accession>
<dbReference type="AlphaFoldDB" id="A0A7S2WNZ8"/>
<evidence type="ECO:0000256" key="3">
    <source>
        <dbReference type="PROSITE-ProRule" id="PRU00023"/>
    </source>
</evidence>
<dbReference type="Pfam" id="PF12796">
    <property type="entry name" value="Ank_2"/>
    <property type="match status" value="1"/>
</dbReference>
<name>A0A7S2WNZ8_9STRA</name>
<evidence type="ECO:0000256" key="2">
    <source>
        <dbReference type="ARBA" id="ARBA00023043"/>
    </source>
</evidence>
<dbReference type="Gene3D" id="1.25.40.20">
    <property type="entry name" value="Ankyrin repeat-containing domain"/>
    <property type="match status" value="1"/>
</dbReference>
<dbReference type="InterPro" id="IPR002110">
    <property type="entry name" value="Ankyrin_rpt"/>
</dbReference>
<organism evidence="4">
    <name type="scientific">Rhizochromulina marina</name>
    <dbReference type="NCBI Taxonomy" id="1034831"/>
    <lineage>
        <taxon>Eukaryota</taxon>
        <taxon>Sar</taxon>
        <taxon>Stramenopiles</taxon>
        <taxon>Ochrophyta</taxon>
        <taxon>Dictyochophyceae</taxon>
        <taxon>Rhizochromulinales</taxon>
        <taxon>Rhizochromulina</taxon>
    </lineage>
</organism>
<feature type="repeat" description="ANK" evidence="3">
    <location>
        <begin position="115"/>
        <end position="147"/>
    </location>
</feature>
<dbReference type="PROSITE" id="PS50297">
    <property type="entry name" value="ANK_REP_REGION"/>
    <property type="match status" value="3"/>
</dbReference>
<dbReference type="PANTHER" id="PTHR24171:SF9">
    <property type="entry name" value="ANKYRIN REPEAT DOMAIN-CONTAINING PROTEIN 39"/>
    <property type="match status" value="1"/>
</dbReference>
<dbReference type="PROSITE" id="PS50088">
    <property type="entry name" value="ANK_REPEAT"/>
    <property type="match status" value="3"/>
</dbReference>
<dbReference type="PANTHER" id="PTHR24171">
    <property type="entry name" value="ANKYRIN REPEAT DOMAIN-CONTAINING PROTEIN 39-RELATED"/>
    <property type="match status" value="1"/>
</dbReference>
<feature type="repeat" description="ANK" evidence="3">
    <location>
        <begin position="187"/>
        <end position="219"/>
    </location>
</feature>
<dbReference type="Pfam" id="PF13637">
    <property type="entry name" value="Ank_4"/>
    <property type="match status" value="1"/>
</dbReference>
<dbReference type="EMBL" id="HBHJ01021074">
    <property type="protein sequence ID" value="CAD9697614.1"/>
    <property type="molecule type" value="Transcribed_RNA"/>
</dbReference>
<proteinExistence type="predicted"/>
<evidence type="ECO:0000313" key="4">
    <source>
        <dbReference type="EMBL" id="CAD9697614.1"/>
    </source>
</evidence>
<evidence type="ECO:0008006" key="5">
    <source>
        <dbReference type="Google" id="ProtNLM"/>
    </source>
</evidence>
<dbReference type="InterPro" id="IPR036770">
    <property type="entry name" value="Ankyrin_rpt-contain_sf"/>
</dbReference>
<dbReference type="SUPFAM" id="SSF48403">
    <property type="entry name" value="Ankyrin repeat"/>
    <property type="match status" value="1"/>
</dbReference>
<evidence type="ECO:0000256" key="1">
    <source>
        <dbReference type="ARBA" id="ARBA00022737"/>
    </source>
</evidence>
<keyword evidence="1" id="KW-0677">Repeat</keyword>
<sequence length="310" mass="33926">MSKPKSQVAARIELKKQLDELAAASNLSVEQRVNHIRKLQKEDGIEIYAIQFTTIQRAAQTNEVTGIKHFVEKGLVDHQDDSGNTALHEGARFGFLPIVNELVSSGANINACNHLGQTPFHLAVGGGHIHLLEVLYDKGADAVATDGGGATGAHYAAQANRVDLLEELYKLQEFPLGPEVLSIRSKNGQTPAHMAAQFDGLEALDYLMRKGVDITVKDRFGETPAHKAARARHTRVLRGMSRIGTDFGVANVDEDTVRDLVVDQSRHWREGGGESMASLRELVELRRDGEISHAEYQRRKNSILGASGRA</sequence>
<dbReference type="SMART" id="SM00248">
    <property type="entry name" value="ANK"/>
    <property type="match status" value="5"/>
</dbReference>
<keyword evidence="2 3" id="KW-0040">ANK repeat</keyword>
<gene>
    <name evidence="4" type="ORF">RMAR1173_LOCUS13940</name>
</gene>
<feature type="repeat" description="ANK" evidence="3">
    <location>
        <begin position="82"/>
        <end position="114"/>
    </location>
</feature>
<protein>
    <recommendedName>
        <fullName evidence="5">SHOCT domain-containing protein</fullName>
    </recommendedName>
</protein>
<reference evidence="4" key="1">
    <citation type="submission" date="2021-01" db="EMBL/GenBank/DDBJ databases">
        <authorList>
            <person name="Corre E."/>
            <person name="Pelletier E."/>
            <person name="Niang G."/>
            <person name="Scheremetjew M."/>
            <person name="Finn R."/>
            <person name="Kale V."/>
            <person name="Holt S."/>
            <person name="Cochrane G."/>
            <person name="Meng A."/>
            <person name="Brown T."/>
            <person name="Cohen L."/>
        </authorList>
    </citation>
    <scope>NUCLEOTIDE SEQUENCE</scope>
    <source>
        <strain evidence="4">CCMP1243</strain>
    </source>
</reference>